<dbReference type="CDD" id="cd06257">
    <property type="entry name" value="DnaJ"/>
    <property type="match status" value="1"/>
</dbReference>
<dbReference type="InterPro" id="IPR012340">
    <property type="entry name" value="NA-bd_OB-fold"/>
</dbReference>
<dbReference type="PRINTS" id="PR00625">
    <property type="entry name" value="JDOMAIN"/>
</dbReference>
<evidence type="ECO:0000313" key="2">
    <source>
        <dbReference type="EnsemblPlants" id="Zm00001eb012090_P001"/>
    </source>
</evidence>
<name>A0A804LHT3_MAIZE</name>
<dbReference type="InterPro" id="IPR036869">
    <property type="entry name" value="J_dom_sf"/>
</dbReference>
<dbReference type="Pfam" id="PF00226">
    <property type="entry name" value="DnaJ"/>
    <property type="match status" value="1"/>
</dbReference>
<reference evidence="2" key="2">
    <citation type="submission" date="2019-07" db="EMBL/GenBank/DDBJ databases">
        <authorList>
            <person name="Seetharam A."/>
            <person name="Woodhouse M."/>
            <person name="Cannon E."/>
        </authorList>
    </citation>
    <scope>NUCLEOTIDE SEQUENCE [LARGE SCALE GENOMIC DNA]</scope>
    <source>
        <strain evidence="2">cv. B73</strain>
    </source>
</reference>
<dbReference type="SUPFAM" id="SSF50249">
    <property type="entry name" value="Nucleic acid-binding proteins"/>
    <property type="match status" value="1"/>
</dbReference>
<evidence type="ECO:0000313" key="3">
    <source>
        <dbReference type="Proteomes" id="UP000007305"/>
    </source>
</evidence>
<dbReference type="EnsemblPlants" id="Zm00001eb012090_T001">
    <property type="protein sequence ID" value="Zm00001eb012090_P001"/>
    <property type="gene ID" value="Zm00001eb012090"/>
</dbReference>
<reference evidence="3" key="1">
    <citation type="submission" date="2015-12" db="EMBL/GenBank/DDBJ databases">
        <title>Update maize B73 reference genome by single molecule sequencing technologies.</title>
        <authorList>
            <consortium name="Maize Genome Sequencing Project"/>
            <person name="Ware D."/>
        </authorList>
    </citation>
    <scope>NUCLEOTIDE SEQUENCE [LARGE SCALE GENOMIC DNA]</scope>
    <source>
        <strain evidence="3">cv. B73</strain>
    </source>
</reference>
<dbReference type="PANTHER" id="PTHR44272:SF3">
    <property type="entry name" value="J DOMAIN-CONTAINING PROTEIN"/>
    <property type="match status" value="1"/>
</dbReference>
<dbReference type="InParanoid" id="A0A804LHT3"/>
<dbReference type="PANTHER" id="PTHR44272">
    <property type="entry name" value="DNAJ DOMAIN (PROKARYOTIC HEAT SHOCK PROTEIN)"/>
    <property type="match status" value="1"/>
</dbReference>
<dbReference type="Gramene" id="Zm00001eb012090_T001">
    <property type="protein sequence ID" value="Zm00001eb012090_P001"/>
    <property type="gene ID" value="Zm00001eb012090"/>
</dbReference>
<dbReference type="InterPro" id="IPR001623">
    <property type="entry name" value="DnaJ_domain"/>
</dbReference>
<dbReference type="Gene3D" id="1.10.287.110">
    <property type="entry name" value="DnaJ domain"/>
    <property type="match status" value="1"/>
</dbReference>
<reference evidence="2" key="3">
    <citation type="submission" date="2021-05" db="UniProtKB">
        <authorList>
            <consortium name="EnsemblPlants"/>
        </authorList>
    </citation>
    <scope>IDENTIFICATION</scope>
    <source>
        <strain evidence="2">cv. B73</strain>
    </source>
</reference>
<dbReference type="InterPro" id="IPR052812">
    <property type="entry name" value="Plant_DnaJ_domain"/>
</dbReference>
<dbReference type="Gene3D" id="2.40.50.140">
    <property type="entry name" value="Nucleic acid-binding proteins"/>
    <property type="match status" value="1"/>
</dbReference>
<accession>A0A804LHT3</accession>
<dbReference type="PROSITE" id="PS50076">
    <property type="entry name" value="DNAJ_2"/>
    <property type="match status" value="1"/>
</dbReference>
<dbReference type="AlphaFoldDB" id="A0A804LHT3"/>
<feature type="domain" description="J" evidence="1">
    <location>
        <begin position="164"/>
        <end position="232"/>
    </location>
</feature>
<dbReference type="Proteomes" id="UP000007305">
    <property type="component" value="Chromosome 1"/>
</dbReference>
<proteinExistence type="predicted"/>
<protein>
    <recommendedName>
        <fullName evidence="1">J domain-containing protein</fullName>
    </recommendedName>
</protein>
<dbReference type="GO" id="GO:0005783">
    <property type="term" value="C:endoplasmic reticulum"/>
    <property type="evidence" value="ECO:0007669"/>
    <property type="project" value="UniProtKB-ARBA"/>
</dbReference>
<dbReference type="SUPFAM" id="SSF46565">
    <property type="entry name" value="Chaperone J-domain"/>
    <property type="match status" value="1"/>
</dbReference>
<sequence length="300" mass="34601">MVTFEQKGVERWEKRMEMLDRLGSRLEVMEADQLRLKEQADRVATATRKVEAMSSKKKMKGTLEWFNATTGSGFVTSVDHGEFLYFLQPSLKSHELSGDQNLKIGEAVEFGIMGDSWNNNLDWVVENSDDDHSGHSCGPVLLEMLQGIWEGLKSDFLEDFLIPEGYDFIMMLQCVAQDHLPRWKTLLPFVELWYRPDKNASNPEASELFKEVAYSYNILSDPEKQRQYDNVEFEALENEGVDMEIELSHLGTVNKCLQHVFLQTWCSSEDHNIFYCAGKGHEWYSYGETTPCWNISYGKS</sequence>
<keyword evidence="3" id="KW-1185">Reference proteome</keyword>
<evidence type="ECO:0000259" key="1">
    <source>
        <dbReference type="PROSITE" id="PS50076"/>
    </source>
</evidence>
<organism evidence="2 3">
    <name type="scientific">Zea mays</name>
    <name type="common">Maize</name>
    <dbReference type="NCBI Taxonomy" id="4577"/>
    <lineage>
        <taxon>Eukaryota</taxon>
        <taxon>Viridiplantae</taxon>
        <taxon>Streptophyta</taxon>
        <taxon>Embryophyta</taxon>
        <taxon>Tracheophyta</taxon>
        <taxon>Spermatophyta</taxon>
        <taxon>Magnoliopsida</taxon>
        <taxon>Liliopsida</taxon>
        <taxon>Poales</taxon>
        <taxon>Poaceae</taxon>
        <taxon>PACMAD clade</taxon>
        <taxon>Panicoideae</taxon>
        <taxon>Andropogonodae</taxon>
        <taxon>Andropogoneae</taxon>
        <taxon>Tripsacinae</taxon>
        <taxon>Zea</taxon>
    </lineage>
</organism>